<dbReference type="Pfam" id="PF24764">
    <property type="entry name" value="rva_4"/>
    <property type="match status" value="1"/>
</dbReference>
<proteinExistence type="predicted"/>
<accession>A0A8K0NMR9</accession>
<dbReference type="InterPro" id="IPR058913">
    <property type="entry name" value="Integrase_dom_put"/>
</dbReference>
<organism evidence="2 3">
    <name type="scientific">Filobasidium floriforme</name>
    <dbReference type="NCBI Taxonomy" id="5210"/>
    <lineage>
        <taxon>Eukaryota</taxon>
        <taxon>Fungi</taxon>
        <taxon>Dikarya</taxon>
        <taxon>Basidiomycota</taxon>
        <taxon>Agaricomycotina</taxon>
        <taxon>Tremellomycetes</taxon>
        <taxon>Filobasidiales</taxon>
        <taxon>Filobasidiaceae</taxon>
        <taxon>Filobasidium</taxon>
    </lineage>
</organism>
<evidence type="ECO:0000313" key="2">
    <source>
        <dbReference type="EMBL" id="KAG7527665.1"/>
    </source>
</evidence>
<evidence type="ECO:0000259" key="1">
    <source>
        <dbReference type="Pfam" id="PF24764"/>
    </source>
</evidence>
<reference evidence="2" key="1">
    <citation type="submission" date="2020-04" db="EMBL/GenBank/DDBJ databases">
        <title>Analysis of mating type loci in Filobasidium floriforme.</title>
        <authorList>
            <person name="Nowrousian M."/>
        </authorList>
    </citation>
    <scope>NUCLEOTIDE SEQUENCE</scope>
    <source>
        <strain evidence="2">CBS 6242</strain>
    </source>
</reference>
<protein>
    <recommendedName>
        <fullName evidence="1">Integrase core domain-containing protein</fullName>
    </recommendedName>
</protein>
<gene>
    <name evidence="2" type="ORF">FFLO_06712</name>
</gene>
<dbReference type="Proteomes" id="UP000812966">
    <property type="component" value="Unassembled WGS sequence"/>
</dbReference>
<dbReference type="EMBL" id="JABELV010000248">
    <property type="protein sequence ID" value="KAG7527665.1"/>
    <property type="molecule type" value="Genomic_DNA"/>
</dbReference>
<name>A0A8K0NMR9_9TREE</name>
<evidence type="ECO:0000313" key="3">
    <source>
        <dbReference type="Proteomes" id="UP000812966"/>
    </source>
</evidence>
<dbReference type="AlphaFoldDB" id="A0A8K0NMR9"/>
<feature type="domain" description="Integrase core" evidence="1">
    <location>
        <begin position="2"/>
        <end position="73"/>
    </location>
</feature>
<sequence length="178" mass="21193">MFSHLFLEMEQAHDLYRDEPVDLYCLHYVFLPYIKYILTHYIDGWNHHGMSNRGLGGLSPIQMWYRGMMEAYNNGFDLDLFPIQADNAGEVALRHSMIQATRMQATEPIMDQTRQPRNRDPHVSVSRFRDHLPEYILSDEFDQQIQQRFPNKHWPTMHEAIHQYLAVRAYVHDVINAF</sequence>
<keyword evidence="3" id="KW-1185">Reference proteome</keyword>
<comment type="caution">
    <text evidence="2">The sequence shown here is derived from an EMBL/GenBank/DDBJ whole genome shotgun (WGS) entry which is preliminary data.</text>
</comment>